<sequence>MDNVKDVLQWADDLIFDKTGEHLTSVQEAILTGVWQRKKYPQIAKDYNCSESHIKKEAAKLWEKLAEELGEDLNKFNFRSKLEKRHSVSQVSNFVECVQVGNINICNESLKNIEDTQNRSHSPPPNIPNKRSIAHHQSNRSTRNN</sequence>
<dbReference type="Proteomes" id="UP001576784">
    <property type="component" value="Unassembled WGS sequence"/>
</dbReference>
<evidence type="ECO:0000259" key="2">
    <source>
        <dbReference type="Pfam" id="PF26355"/>
    </source>
</evidence>
<reference evidence="3 4" key="1">
    <citation type="submission" date="2024-09" db="EMBL/GenBank/DDBJ databases">
        <title>Floridaenema gen nov. (Aerosakkonemataceae, Aerosakkonematales ord. nov., Cyanobacteria) from benthic tropical and subtropical fresh waters, with the description of four new species.</title>
        <authorList>
            <person name="Moretto J.A."/>
            <person name="Berthold D.E."/>
            <person name="Lefler F.W."/>
            <person name="Huang I.-S."/>
            <person name="Laughinghouse H. IV."/>
        </authorList>
    </citation>
    <scope>NUCLEOTIDE SEQUENCE [LARGE SCALE GENOMIC DNA]</scope>
    <source>
        <strain evidence="3 4">BLCC-F50</strain>
    </source>
</reference>
<gene>
    <name evidence="3" type="ORF">ACE1CI_24905</name>
</gene>
<comment type="caution">
    <text evidence="3">The sequence shown here is derived from an EMBL/GenBank/DDBJ whole genome shotgun (WGS) entry which is preliminary data.</text>
</comment>
<dbReference type="Pfam" id="PF26355">
    <property type="entry name" value="HTH_VMAP-M9"/>
    <property type="match status" value="1"/>
</dbReference>
<protein>
    <recommendedName>
        <fullName evidence="2">vWA-MoxR associated protein N-terminal HTH domain-containing protein</fullName>
    </recommendedName>
</protein>
<evidence type="ECO:0000313" key="3">
    <source>
        <dbReference type="EMBL" id="MFB2896164.1"/>
    </source>
</evidence>
<name>A0ABV4XZ12_9CYAN</name>
<dbReference type="EMBL" id="JBHFNR010000185">
    <property type="protein sequence ID" value="MFB2896164.1"/>
    <property type="molecule type" value="Genomic_DNA"/>
</dbReference>
<proteinExistence type="predicted"/>
<evidence type="ECO:0000313" key="4">
    <source>
        <dbReference type="Proteomes" id="UP001576784"/>
    </source>
</evidence>
<organism evidence="3 4">
    <name type="scientific">Floridaenema flaviceps BLCC-F50</name>
    <dbReference type="NCBI Taxonomy" id="3153642"/>
    <lineage>
        <taxon>Bacteria</taxon>
        <taxon>Bacillati</taxon>
        <taxon>Cyanobacteriota</taxon>
        <taxon>Cyanophyceae</taxon>
        <taxon>Oscillatoriophycideae</taxon>
        <taxon>Aerosakkonematales</taxon>
        <taxon>Aerosakkonemataceae</taxon>
        <taxon>Floridanema</taxon>
        <taxon>Floridanema flaviceps</taxon>
    </lineage>
</organism>
<dbReference type="RefSeq" id="WP_413265794.1">
    <property type="nucleotide sequence ID" value="NZ_JBHFNR010000185.1"/>
</dbReference>
<feature type="domain" description="vWA-MoxR associated protein N-terminal HTH" evidence="2">
    <location>
        <begin position="3"/>
        <end position="84"/>
    </location>
</feature>
<accession>A0ABV4XZ12</accession>
<dbReference type="InterPro" id="IPR058651">
    <property type="entry name" value="HTH_VMAP-M9"/>
</dbReference>
<feature type="region of interest" description="Disordered" evidence="1">
    <location>
        <begin position="115"/>
        <end position="145"/>
    </location>
</feature>
<keyword evidence="4" id="KW-1185">Reference proteome</keyword>
<evidence type="ECO:0000256" key="1">
    <source>
        <dbReference type="SAM" id="MobiDB-lite"/>
    </source>
</evidence>